<dbReference type="InterPro" id="IPR013517">
    <property type="entry name" value="FG-GAP"/>
</dbReference>
<name>A0A815JHN9_9BILA</name>
<protein>
    <submittedName>
        <fullName evidence="3">Uncharacterized protein</fullName>
    </submittedName>
</protein>
<dbReference type="Gene3D" id="2.130.10.130">
    <property type="entry name" value="Integrin alpha, N-terminal"/>
    <property type="match status" value="2"/>
</dbReference>
<evidence type="ECO:0000313" key="4">
    <source>
        <dbReference type="Proteomes" id="UP000663845"/>
    </source>
</evidence>
<gene>
    <name evidence="3" type="ORF">JYZ213_LOCUS36436</name>
</gene>
<dbReference type="PANTHER" id="PTHR44103:SF1">
    <property type="entry name" value="PROPROTEIN CONVERTASE P"/>
    <property type="match status" value="1"/>
</dbReference>
<reference evidence="3" key="1">
    <citation type="submission" date="2021-02" db="EMBL/GenBank/DDBJ databases">
        <authorList>
            <person name="Nowell W R."/>
        </authorList>
    </citation>
    <scope>NUCLEOTIDE SEQUENCE</scope>
</reference>
<feature type="transmembrane region" description="Helical" evidence="2">
    <location>
        <begin position="435"/>
        <end position="457"/>
    </location>
</feature>
<feature type="transmembrane region" description="Helical" evidence="2">
    <location>
        <begin position="964"/>
        <end position="982"/>
    </location>
</feature>
<dbReference type="InterPro" id="IPR028994">
    <property type="entry name" value="Integrin_alpha_N"/>
</dbReference>
<feature type="transmembrane region" description="Helical" evidence="2">
    <location>
        <begin position="508"/>
        <end position="526"/>
    </location>
</feature>
<dbReference type="Pfam" id="PF13517">
    <property type="entry name" value="FG-GAP_3"/>
    <property type="match status" value="3"/>
</dbReference>
<dbReference type="EMBL" id="CAJNOG010000884">
    <property type="protein sequence ID" value="CAF1376823.1"/>
    <property type="molecule type" value="Genomic_DNA"/>
</dbReference>
<dbReference type="Gene3D" id="2.40.128.340">
    <property type="match status" value="1"/>
</dbReference>
<sequence>MNIKVLIRWLYKKILTYNLFIPEDNEEVNRTPTTIRHQRYATRLYILLLICKYIRLKVTIIAEWDFFVIVVSTYIIFFTVFINPQTEIITISDITPSLFDQLRHDHGETLSCPCSTTIISYENFVLNTLSTDPICSSIFVSKQWIQSLYIPFASSFLMMDFRTTAYSQFELLAAFCSYSQEFVSQVLTDIDQQQLLTIELLVEDEVRSPVIENIKLIRANTYVQTSSSLTFMQIITQSNSLISALNTNAHLTITTGDLSIPAMDDNATFLLTINPTIYYRKNMPLFVFETDIYSCNLVNSLVPSGFYSIPYGFRSIYDEYWPDTILSQTSANISGVVDGFLSGCTPFDGLLTSTLDCLYSNKCLEQLTDYFPNLNQTNFNFTDSQLLSNRQNNSLYERLTNLFIEDWTPTINYSKYFTNCAPLLCTYTTTDQNSLSYTIIFLLSLFGGLTIMFRLIAPAVIHSLLIFEIKLASIREIFQWIKQINLFKSSVNQSIDATKNKQYLITRVYLILLAGSILTLLLFTSLSTHITTMTISNPSIDVYRNLQDIHQDTLKCPCSTTTIPYETFISLSPNFHQVCSSGFVNDAWITLLSLTRNGLYNNWPTRAVHQFRLLSTMCELVNETVVDAVERFIIRSLVTFNVLTETDFIIQSNTTVNQFIQSTIINFALLLDTVHLFLQVDQPFKVPDYLPPSLLYEKATDLYNPDSWKLIFSLTGMFNTSGVFNNCMCAINPYCQRQSGLYNWITTSNNTDVFIMTYAIPGSIDGCYALDSFLLSTLECYYSNSDCLSILLTYMNTSYNNIDTEIPWFSPEPLKYDPLSNNFLPNASLSNIIKEMMIEEWNYQASFNLYYKTCAPNYCTYSYTARTYNYIGVITKIISTIGGLIIALRFITPHVVNFIYQFFNTKNKPSQQSKFFTRMKILLKNLLKLLHTELINRTIFPSYSFGHINNRTKAKRLNQLASRLYILLLIIGVVILSLQTLVQPEVLTKTYTKPSLETYEYLLQNHGDTVHCPCSITSSTYGKYIKIEPIFHQVCSSQFISNEWRINITTGLLSNLSNYDRKDYRRFLSAHLQYLAGLCDLSNQSVNAFIQQFLSSLFVTIELLPQPALNTQMEALIEENKSNAPMMLLRLLSLHRDINHGNAIISAYGTNYEYLLPERSENIIADYVMRTQGIVYDNNCSCALNASCTTSASFIQTNSSETVPIQGLRMGCTPTESFFASTLECFYNLSCINLIYEHINYSSNVNNTNVLEPPSIDAPVIDLINKLFIDNWSITINYTLYFNQCLPTICSNTYIQKLNSLYTITRLLGLCGGLTVVLTWICPTFMCLLAKIYECCKKKRINRIEPIYFIPTENNDVTRYAHDINQVDNIYPSIKPIVILRYRLQRHTVFCGISLFILLITIVTIPSVYFTQREKNTSVSTVSIMNTTIPSVNGNVSETTPFVLEKNCQLTFELSIISSYDSSSWPYFITTGNFNEDNYLDLIILVTFDNNIDVLLNSGNKTFGEYLNLSNTVAIYGNYIIVADVNNDSRLDLINYSHFTNELQVLFGIGNGSFEQSSIVSPGPSNNSWSIAIGDFNGDDRLDVISSDYAESYVGIVFGGDNRTFANLMTLSTGNNSILSTVVVGDFNNDQRLDFVVVDDASHDNIYLFLGNGNGKFQNQTTLSMPYRSILGSHVAADFNNDDYLDIAIFDLTNRQLDVFLGKGDSSFGPMLTFTTGHYNIPESMVAADFNGDHYLDIAFTNDYTADVGIMINNGNGTFRAQIHFSIGNVSTPQMLTVGDFNNDGRSDLVIATYPPGQLIILWNTCECCSSTNSD</sequence>
<keyword evidence="1" id="KW-0732">Signal</keyword>
<dbReference type="Proteomes" id="UP000663845">
    <property type="component" value="Unassembled WGS sequence"/>
</dbReference>
<feature type="transmembrane region" description="Helical" evidence="2">
    <location>
        <begin position="64"/>
        <end position="82"/>
    </location>
</feature>
<dbReference type="PANTHER" id="PTHR44103">
    <property type="entry name" value="PROPROTEIN CONVERTASE P"/>
    <property type="match status" value="1"/>
</dbReference>
<comment type="caution">
    <text evidence="3">The sequence shown here is derived from an EMBL/GenBank/DDBJ whole genome shotgun (WGS) entry which is preliminary data.</text>
</comment>
<accession>A0A815JHN9</accession>
<evidence type="ECO:0000256" key="1">
    <source>
        <dbReference type="ARBA" id="ARBA00022729"/>
    </source>
</evidence>
<dbReference type="SUPFAM" id="SSF69318">
    <property type="entry name" value="Integrin alpha N-terminal domain"/>
    <property type="match status" value="1"/>
</dbReference>
<proteinExistence type="predicted"/>
<keyword evidence="2" id="KW-1133">Transmembrane helix</keyword>
<keyword evidence="2" id="KW-0812">Transmembrane</keyword>
<organism evidence="3 4">
    <name type="scientific">Adineta steineri</name>
    <dbReference type="NCBI Taxonomy" id="433720"/>
    <lineage>
        <taxon>Eukaryota</taxon>
        <taxon>Metazoa</taxon>
        <taxon>Spiralia</taxon>
        <taxon>Gnathifera</taxon>
        <taxon>Rotifera</taxon>
        <taxon>Eurotatoria</taxon>
        <taxon>Bdelloidea</taxon>
        <taxon>Adinetida</taxon>
        <taxon>Adinetidae</taxon>
        <taxon>Adineta</taxon>
    </lineage>
</organism>
<evidence type="ECO:0000313" key="3">
    <source>
        <dbReference type="EMBL" id="CAF1376823.1"/>
    </source>
</evidence>
<feature type="transmembrane region" description="Helical" evidence="2">
    <location>
        <begin position="1389"/>
        <end position="1410"/>
    </location>
</feature>
<feature type="transmembrane region" description="Helical" evidence="2">
    <location>
        <begin position="868"/>
        <end position="891"/>
    </location>
</feature>
<evidence type="ECO:0000256" key="2">
    <source>
        <dbReference type="SAM" id="Phobius"/>
    </source>
</evidence>
<keyword evidence="2" id="KW-0472">Membrane</keyword>
<feature type="transmembrane region" description="Helical" evidence="2">
    <location>
        <begin position="1307"/>
        <end position="1333"/>
    </location>
</feature>